<comment type="caution">
    <text evidence="2">The sequence shown here is derived from an EMBL/GenBank/DDBJ whole genome shotgun (WGS) entry which is preliminary data.</text>
</comment>
<dbReference type="Pfam" id="PF06985">
    <property type="entry name" value="HET"/>
    <property type="match status" value="1"/>
</dbReference>
<keyword evidence="3" id="KW-1185">Reference proteome</keyword>
<reference evidence="2" key="1">
    <citation type="submission" date="2022-10" db="EMBL/GenBank/DDBJ databases">
        <title>Fusarium specimens isolated from Avocado Roots.</title>
        <authorList>
            <person name="Stajich J."/>
            <person name="Roper C."/>
            <person name="Heimlech-Rivalta G."/>
        </authorList>
    </citation>
    <scope>NUCLEOTIDE SEQUENCE</scope>
    <source>
        <strain evidence="2">CF00143</strain>
    </source>
</reference>
<proteinExistence type="predicted"/>
<dbReference type="EMBL" id="JAPDHF010000016">
    <property type="protein sequence ID" value="KAJ4007948.1"/>
    <property type="molecule type" value="Genomic_DNA"/>
</dbReference>
<dbReference type="PANTHER" id="PTHR33112">
    <property type="entry name" value="DOMAIN PROTEIN, PUTATIVE-RELATED"/>
    <property type="match status" value="1"/>
</dbReference>
<name>A0A9W8U5V9_9HYPO</name>
<gene>
    <name evidence="2" type="ORF">NW766_009760</name>
</gene>
<evidence type="ECO:0000313" key="3">
    <source>
        <dbReference type="Proteomes" id="UP001152130"/>
    </source>
</evidence>
<dbReference type="PANTHER" id="PTHR33112:SF16">
    <property type="entry name" value="HETEROKARYON INCOMPATIBILITY DOMAIN-CONTAINING PROTEIN"/>
    <property type="match status" value="1"/>
</dbReference>
<dbReference type="Proteomes" id="UP001152130">
    <property type="component" value="Unassembled WGS sequence"/>
</dbReference>
<accession>A0A9W8U5V9</accession>
<evidence type="ECO:0000259" key="1">
    <source>
        <dbReference type="Pfam" id="PF06985"/>
    </source>
</evidence>
<evidence type="ECO:0000313" key="2">
    <source>
        <dbReference type="EMBL" id="KAJ4007948.1"/>
    </source>
</evidence>
<organism evidence="2 3">
    <name type="scientific">Fusarium irregulare</name>
    <dbReference type="NCBI Taxonomy" id="2494466"/>
    <lineage>
        <taxon>Eukaryota</taxon>
        <taxon>Fungi</taxon>
        <taxon>Dikarya</taxon>
        <taxon>Ascomycota</taxon>
        <taxon>Pezizomycotina</taxon>
        <taxon>Sordariomycetes</taxon>
        <taxon>Hypocreomycetidae</taxon>
        <taxon>Hypocreales</taxon>
        <taxon>Nectriaceae</taxon>
        <taxon>Fusarium</taxon>
        <taxon>Fusarium incarnatum-equiseti species complex</taxon>
    </lineage>
</organism>
<dbReference type="AlphaFoldDB" id="A0A9W8U5V9"/>
<feature type="domain" description="Heterokaryon incompatibility" evidence="1">
    <location>
        <begin position="299"/>
        <end position="462"/>
    </location>
</feature>
<dbReference type="OrthoDB" id="5362512at2759"/>
<protein>
    <recommendedName>
        <fullName evidence="1">Heterokaryon incompatibility domain-containing protein</fullName>
    </recommendedName>
</protein>
<sequence length="737" mass="84008">MASIKDEASVCAICDDFVNWNPQNGASWRRHEIQITQGNKVYSWAYHHHSNLVALKNSADDGCQMCQLLLSTLGLSDKIDGLFDEEHQQRLRASSASLEAGDSRAKCFIERVVKQIEYEHETETRLDENKSSGMPFNEAVHKGQLEGPLILLVEDSWGKIRYTIDREDHGRYSSASITGDVQSGRLFPIFSVQVRMPCPSPIEFDETASLWFTIEGTVLTEDEYDTDITHRPSRELLSEPHLNLIRSWRKECLENHEACARNTSHVKLPSRVIEIEPTGGEITEVSVIETQHLEGHHEYVCLSYCWGVTRQENMTTTAEFPRQLTLTELPATIADAIRLCHALGYRYLWVDALCIIQGDIKDWKTESAQMCNIYGGASLTIATEVCDASPQSFIHRREDRAYFSGPRIMAKVNGKPLSPKKRIWFYETMDRRESSVWNLESNSLVTYGQKSTWLKRAWTYQEWMLSPKVLHIEEMTLWDCFEGYANEITQRSMRPAYLLRDLVANGEDKEWGDIIGHYSLRSLTKDIDRLPALGGIAQFYQEGTGYTYLAGLWLEEMPGSLTWYRKGGESKRSSGYTQGHIPSWSWASVETNFSMPVDNFSKTRASIEAWFCEYEPPDSLLQVKENAWIEISGQLSPVVSCSNSDVLHVRTRGTPDSLDGAVAHLDVDEPDFSDHINAGIIFVLSMLMRLDGDVWSGLLLREIYLDSGIRHFERVGYCDELNECVVEEEKQTVIRLI</sequence>
<dbReference type="InterPro" id="IPR010730">
    <property type="entry name" value="HET"/>
</dbReference>